<organism evidence="1 2">
    <name type="scientific">Hohenbuehelia grisea</name>
    <dbReference type="NCBI Taxonomy" id="104357"/>
    <lineage>
        <taxon>Eukaryota</taxon>
        <taxon>Fungi</taxon>
        <taxon>Dikarya</taxon>
        <taxon>Basidiomycota</taxon>
        <taxon>Agaricomycotina</taxon>
        <taxon>Agaricomycetes</taxon>
        <taxon>Agaricomycetidae</taxon>
        <taxon>Agaricales</taxon>
        <taxon>Pleurotineae</taxon>
        <taxon>Pleurotaceae</taxon>
        <taxon>Hohenbuehelia</taxon>
    </lineage>
</organism>
<gene>
    <name evidence="1" type="ORF">HGRIS_012342</name>
</gene>
<keyword evidence="2" id="KW-1185">Reference proteome</keyword>
<reference evidence="2" key="1">
    <citation type="submission" date="2024-06" db="EMBL/GenBank/DDBJ databases">
        <title>Multi-omics analyses provide insights into the biosynthesis of the anticancer antibiotic pleurotin in Hohenbuehelia grisea.</title>
        <authorList>
            <person name="Weaver J.A."/>
            <person name="Alberti F."/>
        </authorList>
    </citation>
    <scope>NUCLEOTIDE SEQUENCE [LARGE SCALE GENOMIC DNA]</scope>
    <source>
        <strain evidence="2">T-177</strain>
    </source>
</reference>
<dbReference type="Proteomes" id="UP001556367">
    <property type="component" value="Unassembled WGS sequence"/>
</dbReference>
<sequence length="250" mass="28395">MLNEYYYKEAAMIAIAQEATARNNDKSLADYQLCQISTTPDLMDGIRIVHIEVPKSWRLTRKIPGGKGEEEVTLNVQGVMVKNMLPPFLENMRDAQAVEEALTFGKDVDPRGILQGLCGSELMHLEDNVVRYFERKNGRAIFTPSSSYSPVSPSKFRIGDVVEAQMSFTMFPIKDGQYKMQIILRGVTILDSSIAQKALQKTMLKKKPIETQQTAITTMPKRRQLHEMIEGIKRCRIDDEKDDDENMGED</sequence>
<dbReference type="EMBL" id="JASNQZ010000015">
    <property type="protein sequence ID" value="KAL0946069.1"/>
    <property type="molecule type" value="Genomic_DNA"/>
</dbReference>
<protein>
    <submittedName>
        <fullName evidence="1">Uncharacterized protein</fullName>
    </submittedName>
</protein>
<evidence type="ECO:0000313" key="1">
    <source>
        <dbReference type="EMBL" id="KAL0946069.1"/>
    </source>
</evidence>
<evidence type="ECO:0000313" key="2">
    <source>
        <dbReference type="Proteomes" id="UP001556367"/>
    </source>
</evidence>
<accession>A0ABR3IS08</accession>
<proteinExistence type="predicted"/>
<comment type="caution">
    <text evidence="1">The sequence shown here is derived from an EMBL/GenBank/DDBJ whole genome shotgun (WGS) entry which is preliminary data.</text>
</comment>
<name>A0ABR3IS08_9AGAR</name>